<keyword evidence="5 20" id="KW-0964">Secreted</keyword>
<evidence type="ECO:0000256" key="10">
    <source>
        <dbReference type="ARBA" id="ARBA00022837"/>
    </source>
</evidence>
<evidence type="ECO:0000256" key="12">
    <source>
        <dbReference type="ARBA" id="ARBA00023004"/>
    </source>
</evidence>
<keyword evidence="13 19" id="KW-1015">Disulfide bond</keyword>
<reference evidence="23" key="1">
    <citation type="submission" date="2016-06" db="EMBL/GenBank/DDBJ databases">
        <title>Parallel loss of symbiosis genes in relatives of nitrogen-fixing non-legume Parasponia.</title>
        <authorList>
            <person name="Van Velzen R."/>
            <person name="Holmer R."/>
            <person name="Bu F."/>
            <person name="Rutten L."/>
            <person name="Van Zeijl A."/>
            <person name="Liu W."/>
            <person name="Santuari L."/>
            <person name="Cao Q."/>
            <person name="Sharma T."/>
            <person name="Shen D."/>
            <person name="Roswanjaya Y."/>
            <person name="Wardhani T."/>
            <person name="Kalhor M.S."/>
            <person name="Jansen J."/>
            <person name="Van den Hoogen J."/>
            <person name="Gungor B."/>
            <person name="Hartog M."/>
            <person name="Hontelez J."/>
            <person name="Verver J."/>
            <person name="Yang W.-C."/>
            <person name="Schijlen E."/>
            <person name="Repin R."/>
            <person name="Schilthuizen M."/>
            <person name="Schranz E."/>
            <person name="Heidstra R."/>
            <person name="Miyata K."/>
            <person name="Fedorova E."/>
            <person name="Kohlen W."/>
            <person name="Bisseling T."/>
            <person name="Smit S."/>
            <person name="Geurts R."/>
        </authorList>
    </citation>
    <scope>NUCLEOTIDE SEQUENCE [LARGE SCALE GENOMIC DNA]</scope>
    <source>
        <strain evidence="23">cv. WU1-14</strain>
    </source>
</reference>
<evidence type="ECO:0000256" key="18">
    <source>
        <dbReference type="PIRSR" id="PIRSR600823-4"/>
    </source>
</evidence>
<dbReference type="PROSITE" id="PS00435">
    <property type="entry name" value="PEROXIDASE_1"/>
    <property type="match status" value="1"/>
</dbReference>
<evidence type="ECO:0000256" key="17">
    <source>
        <dbReference type="PIRSR" id="PIRSR600823-3"/>
    </source>
</evidence>
<feature type="disulfide bond" evidence="19">
    <location>
        <begin position="112"/>
        <end position="319"/>
    </location>
</feature>
<evidence type="ECO:0000256" key="20">
    <source>
        <dbReference type="RuleBase" id="RU362060"/>
    </source>
</evidence>
<keyword evidence="10 17" id="KW-0106">Calcium</keyword>
<feature type="signal peptide" evidence="20">
    <location>
        <begin position="1"/>
        <end position="18"/>
    </location>
</feature>
<dbReference type="Gene3D" id="1.10.520.10">
    <property type="match status" value="1"/>
</dbReference>
<accession>A0A2P5BM20</accession>
<keyword evidence="11 20" id="KW-0560">Oxidoreductase</keyword>
<evidence type="ECO:0000256" key="16">
    <source>
        <dbReference type="PIRSR" id="PIRSR600823-2"/>
    </source>
</evidence>
<evidence type="ECO:0000256" key="2">
    <source>
        <dbReference type="ARBA" id="ARBA00002322"/>
    </source>
</evidence>
<keyword evidence="12 17" id="KW-0408">Iron</keyword>
<dbReference type="AlphaFoldDB" id="A0A2P5BM20"/>
<comment type="subcellular location">
    <subcellularLocation>
        <location evidence="20">Secreted</location>
    </subcellularLocation>
</comment>
<dbReference type="FunFam" id="1.10.420.10:FF:000010">
    <property type="entry name" value="Peroxidase"/>
    <property type="match status" value="1"/>
</dbReference>
<dbReference type="InterPro" id="IPR000823">
    <property type="entry name" value="Peroxidase_pln"/>
</dbReference>
<comment type="cofactor">
    <cofactor evidence="17 20">
        <name>Ca(2+)</name>
        <dbReference type="ChEBI" id="CHEBI:29108"/>
    </cofactor>
    <text evidence="17 20">Binds 2 calcium ions per subunit.</text>
</comment>
<dbReference type="InterPro" id="IPR010255">
    <property type="entry name" value="Haem_peroxidase_sf"/>
</dbReference>
<feature type="disulfide bond" evidence="19">
    <location>
        <begin position="29"/>
        <end position="106"/>
    </location>
</feature>
<dbReference type="STRING" id="3476.A0A2P5BM20"/>
<dbReference type="Gene3D" id="1.10.420.10">
    <property type="entry name" value="Peroxidase, domain 2"/>
    <property type="match status" value="1"/>
</dbReference>
<dbReference type="PANTHER" id="PTHR31235">
    <property type="entry name" value="PEROXIDASE 25-RELATED"/>
    <property type="match status" value="1"/>
</dbReference>
<dbReference type="InterPro" id="IPR019794">
    <property type="entry name" value="Peroxidases_AS"/>
</dbReference>
<organism evidence="22 23">
    <name type="scientific">Parasponia andersonii</name>
    <name type="common">Sponia andersonii</name>
    <dbReference type="NCBI Taxonomy" id="3476"/>
    <lineage>
        <taxon>Eukaryota</taxon>
        <taxon>Viridiplantae</taxon>
        <taxon>Streptophyta</taxon>
        <taxon>Embryophyta</taxon>
        <taxon>Tracheophyta</taxon>
        <taxon>Spermatophyta</taxon>
        <taxon>Magnoliopsida</taxon>
        <taxon>eudicotyledons</taxon>
        <taxon>Gunneridae</taxon>
        <taxon>Pentapetalae</taxon>
        <taxon>rosids</taxon>
        <taxon>fabids</taxon>
        <taxon>Rosales</taxon>
        <taxon>Cannabaceae</taxon>
        <taxon>Parasponia</taxon>
    </lineage>
</organism>
<gene>
    <name evidence="22" type="ORF">PanWU01x14_227460</name>
</gene>
<dbReference type="InterPro" id="IPR033905">
    <property type="entry name" value="Secretory_peroxidase"/>
</dbReference>
<dbReference type="GO" id="GO:0005576">
    <property type="term" value="C:extracellular region"/>
    <property type="evidence" value="ECO:0007669"/>
    <property type="project" value="UniProtKB-SubCell"/>
</dbReference>
<proteinExistence type="inferred from homology"/>
<dbReference type="GO" id="GO:0140825">
    <property type="term" value="F:lactoperoxidase activity"/>
    <property type="evidence" value="ECO:0007669"/>
    <property type="project" value="UniProtKB-EC"/>
</dbReference>
<evidence type="ECO:0000256" key="1">
    <source>
        <dbReference type="ARBA" id="ARBA00000189"/>
    </source>
</evidence>
<comment type="cofactor">
    <cofactor evidence="17 20">
        <name>heme b</name>
        <dbReference type="ChEBI" id="CHEBI:60344"/>
    </cofactor>
    <text evidence="17 20">Binds 1 heme b (iron(II)-protoporphyrin IX) group per subunit.</text>
</comment>
<keyword evidence="7 20" id="KW-0349">Heme</keyword>
<dbReference type="GO" id="GO:0020037">
    <property type="term" value="F:heme binding"/>
    <property type="evidence" value="ECO:0007669"/>
    <property type="project" value="UniProtKB-UniRule"/>
</dbReference>
<evidence type="ECO:0000256" key="5">
    <source>
        <dbReference type="ARBA" id="ARBA00022525"/>
    </source>
</evidence>
<feature type="chain" id="PRO_5015023273" description="Peroxidase" evidence="20">
    <location>
        <begin position="19"/>
        <end position="323"/>
    </location>
</feature>
<evidence type="ECO:0000313" key="22">
    <source>
        <dbReference type="EMBL" id="PON49847.1"/>
    </source>
</evidence>
<feature type="binding site" evidence="17">
    <location>
        <position position="184"/>
    </location>
    <ligand>
        <name>Ca(2+)</name>
        <dbReference type="ChEBI" id="CHEBI:29108"/>
        <label>2</label>
    </ligand>
</feature>
<dbReference type="CDD" id="cd00693">
    <property type="entry name" value="secretory_peroxidase"/>
    <property type="match status" value="1"/>
</dbReference>
<evidence type="ECO:0000256" key="13">
    <source>
        <dbReference type="ARBA" id="ARBA00023157"/>
    </source>
</evidence>
<keyword evidence="23" id="KW-1185">Reference proteome</keyword>
<keyword evidence="8 17" id="KW-0479">Metal-binding</keyword>
<dbReference type="InterPro" id="IPR002016">
    <property type="entry name" value="Haem_peroxidase"/>
</dbReference>
<feature type="binding site" evidence="17">
    <location>
        <position position="236"/>
    </location>
    <ligand>
        <name>Ca(2+)</name>
        <dbReference type="ChEBI" id="CHEBI:29108"/>
        <label>2</label>
    </ligand>
</feature>
<protein>
    <recommendedName>
        <fullName evidence="4 20">Peroxidase</fullName>
        <ecNumber evidence="4 20">1.11.1.7</ecNumber>
    </recommendedName>
</protein>
<evidence type="ECO:0000256" key="11">
    <source>
        <dbReference type="ARBA" id="ARBA00023002"/>
    </source>
</evidence>
<evidence type="ECO:0000256" key="19">
    <source>
        <dbReference type="PIRSR" id="PIRSR600823-5"/>
    </source>
</evidence>
<dbReference type="GO" id="GO:0046872">
    <property type="term" value="F:metal ion binding"/>
    <property type="evidence" value="ECO:0007669"/>
    <property type="project" value="UniProtKB-UniRule"/>
</dbReference>
<dbReference type="SUPFAM" id="SSF48113">
    <property type="entry name" value="Heme-dependent peroxidases"/>
    <property type="match status" value="1"/>
</dbReference>
<feature type="binding site" description="axial binding residue" evidence="17">
    <location>
        <position position="183"/>
    </location>
    <ligand>
        <name>heme b</name>
        <dbReference type="ChEBI" id="CHEBI:60344"/>
    </ligand>
    <ligandPart>
        <name>Fe</name>
        <dbReference type="ChEBI" id="CHEBI:18248"/>
    </ligandPart>
</feature>
<evidence type="ECO:0000256" key="6">
    <source>
        <dbReference type="ARBA" id="ARBA00022559"/>
    </source>
</evidence>
<dbReference type="GO" id="GO:0042744">
    <property type="term" value="P:hydrogen peroxide catabolic process"/>
    <property type="evidence" value="ECO:0007669"/>
    <property type="project" value="UniProtKB-KW"/>
</dbReference>
<comment type="function">
    <text evidence="2">Removal of H(2)O(2), oxidation of toxic reductants, biosynthesis and degradation of lignin, suberization, auxin catabolism, response to environmental stresses such as wounding, pathogen attack and oxidative stress. These functions might be dependent on each isozyme/isoform in each plant tissue.</text>
</comment>
<evidence type="ECO:0000256" key="7">
    <source>
        <dbReference type="ARBA" id="ARBA00022617"/>
    </source>
</evidence>
<comment type="catalytic activity">
    <reaction evidence="1 20">
        <text>2 a phenolic donor + H2O2 = 2 a phenolic radical donor + 2 H2O</text>
        <dbReference type="Rhea" id="RHEA:56136"/>
        <dbReference type="ChEBI" id="CHEBI:15377"/>
        <dbReference type="ChEBI" id="CHEBI:16240"/>
        <dbReference type="ChEBI" id="CHEBI:139520"/>
        <dbReference type="ChEBI" id="CHEBI:139521"/>
        <dbReference type="EC" id="1.11.1.7"/>
    </reaction>
</comment>
<dbReference type="Pfam" id="PF00141">
    <property type="entry name" value="peroxidase"/>
    <property type="match status" value="1"/>
</dbReference>
<dbReference type="Proteomes" id="UP000237105">
    <property type="component" value="Unassembled WGS sequence"/>
</dbReference>
<evidence type="ECO:0000256" key="15">
    <source>
        <dbReference type="PIRSR" id="PIRSR600823-1"/>
    </source>
</evidence>
<feature type="disulfide bond" evidence="19">
    <location>
        <begin position="62"/>
        <end position="67"/>
    </location>
</feature>
<comment type="similarity">
    <text evidence="3">Belongs to the peroxidase family. Ascorbate peroxidase subfamily.</text>
</comment>
<feature type="active site" description="Proton acceptor" evidence="15">
    <location>
        <position position="60"/>
    </location>
</feature>
<evidence type="ECO:0000313" key="23">
    <source>
        <dbReference type="Proteomes" id="UP000237105"/>
    </source>
</evidence>
<sequence length="323" mass="35368">MNLILAFFFTFIIGISNAQLRVGFYAGSCPTTEAIVSVVVRNAVISNPNTAAILLRLHFHDCFVQGCDGSILIDNIPNAEKHAFGHQGVGGFEVIETAKKELEAICPGVVSCADIIALAARDAIALARGPVYDVPTGRKDGRISNIFLANDMPEVSDSIQQLKTKFLRKGLTDRDLVVLSAAHTIGTTACFFMTKRLYNFFPGSDRSDPAINPNFLPLLKAGCPKNGDVNLRLPIDLGSEQTFDIHIMQNIVNGFSVLESDARLRDDVTTRSIMDSYLGFFSNPAFNRPFFQADFAESMVKMGQIGVKTGFQGEIRRTCSRFN</sequence>
<evidence type="ECO:0000256" key="4">
    <source>
        <dbReference type="ARBA" id="ARBA00012313"/>
    </source>
</evidence>
<dbReference type="FunFam" id="1.10.520.10:FF:000008">
    <property type="entry name" value="Peroxidase"/>
    <property type="match status" value="1"/>
</dbReference>
<dbReference type="PROSITE" id="PS50873">
    <property type="entry name" value="PEROXIDASE_4"/>
    <property type="match status" value="1"/>
</dbReference>
<evidence type="ECO:0000256" key="9">
    <source>
        <dbReference type="ARBA" id="ARBA00022729"/>
    </source>
</evidence>
<dbReference type="InterPro" id="IPR019793">
    <property type="entry name" value="Peroxidases_heam-ligand_BS"/>
</dbReference>
<dbReference type="EMBL" id="JXTB01000253">
    <property type="protein sequence ID" value="PON49847.1"/>
    <property type="molecule type" value="Genomic_DNA"/>
</dbReference>
<evidence type="ECO:0000259" key="21">
    <source>
        <dbReference type="PROSITE" id="PS50873"/>
    </source>
</evidence>
<dbReference type="PRINTS" id="PR00461">
    <property type="entry name" value="PLPEROXIDASE"/>
</dbReference>
<feature type="binding site" evidence="17">
    <location>
        <position position="244"/>
    </location>
    <ligand>
        <name>Ca(2+)</name>
        <dbReference type="ChEBI" id="CHEBI:29108"/>
        <label>2</label>
    </ligand>
</feature>
<evidence type="ECO:0000256" key="3">
    <source>
        <dbReference type="ARBA" id="ARBA00006873"/>
    </source>
</evidence>
<dbReference type="GO" id="GO:0006979">
    <property type="term" value="P:response to oxidative stress"/>
    <property type="evidence" value="ECO:0007669"/>
    <property type="project" value="UniProtKB-UniRule"/>
</dbReference>
<feature type="binding site" evidence="17">
    <location>
        <position position="70"/>
    </location>
    <ligand>
        <name>Ca(2+)</name>
        <dbReference type="ChEBI" id="CHEBI:29108"/>
        <label>1</label>
    </ligand>
</feature>
<dbReference type="PROSITE" id="PS00436">
    <property type="entry name" value="PEROXIDASE_2"/>
    <property type="match status" value="1"/>
</dbReference>
<keyword evidence="6 20" id="KW-0575">Peroxidase</keyword>
<keyword evidence="9 20" id="KW-0732">Signal</keyword>
<evidence type="ECO:0000256" key="14">
    <source>
        <dbReference type="ARBA" id="ARBA00023324"/>
    </source>
</evidence>
<dbReference type="PRINTS" id="PR00458">
    <property type="entry name" value="PEROXIDASE"/>
</dbReference>
<feature type="binding site" evidence="16">
    <location>
        <position position="153"/>
    </location>
    <ligand>
        <name>substrate</name>
    </ligand>
</feature>
<feature type="domain" description="Plant heme peroxidase family profile" evidence="21">
    <location>
        <begin position="19"/>
        <end position="323"/>
    </location>
</feature>
<comment type="caution">
    <text evidence="22">The sequence shown here is derived from an EMBL/GenBank/DDBJ whole genome shotgun (WGS) entry which is preliminary data.</text>
</comment>
<feature type="binding site" evidence="17">
    <location>
        <position position="68"/>
    </location>
    <ligand>
        <name>Ca(2+)</name>
        <dbReference type="ChEBI" id="CHEBI:29108"/>
        <label>1</label>
    </ligand>
</feature>
<dbReference type="OrthoDB" id="2113341at2759"/>
<name>A0A2P5BM20_PARAD</name>
<evidence type="ECO:0000256" key="8">
    <source>
        <dbReference type="ARBA" id="ARBA00022723"/>
    </source>
</evidence>
<dbReference type="EC" id="1.11.1.7" evidence="4 20"/>
<feature type="binding site" evidence="17">
    <location>
        <position position="80"/>
    </location>
    <ligand>
        <name>Ca(2+)</name>
        <dbReference type="ChEBI" id="CHEBI:29108"/>
        <label>1</label>
    </ligand>
</feature>
<feature type="binding site" evidence="17">
    <location>
        <position position="66"/>
    </location>
    <ligand>
        <name>Ca(2+)</name>
        <dbReference type="ChEBI" id="CHEBI:29108"/>
        <label>1</label>
    </ligand>
</feature>
<comment type="similarity">
    <text evidence="20">Belongs to the peroxidase family. Classical plant (class III) peroxidase subfamily.</text>
</comment>
<feature type="binding site" evidence="17">
    <location>
        <position position="64"/>
    </location>
    <ligand>
        <name>Ca(2+)</name>
        <dbReference type="ChEBI" id="CHEBI:29108"/>
        <label>1</label>
    </ligand>
</feature>
<feature type="binding site" evidence="17">
    <location>
        <position position="61"/>
    </location>
    <ligand>
        <name>Ca(2+)</name>
        <dbReference type="ChEBI" id="CHEBI:29108"/>
        <label>1</label>
    </ligand>
</feature>
<feature type="site" description="Transition state stabilizer" evidence="18">
    <location>
        <position position="56"/>
    </location>
</feature>
<feature type="disulfide bond" evidence="19">
    <location>
        <begin position="190"/>
        <end position="223"/>
    </location>
</feature>
<keyword evidence="14 20" id="KW-0376">Hydrogen peroxide</keyword>